<evidence type="ECO:0008006" key="4">
    <source>
        <dbReference type="Google" id="ProtNLM"/>
    </source>
</evidence>
<keyword evidence="3" id="KW-1185">Reference proteome</keyword>
<dbReference type="KEGG" id="luo:HHL09_25450"/>
<keyword evidence="1" id="KW-0732">Signal</keyword>
<evidence type="ECO:0000313" key="3">
    <source>
        <dbReference type="Proteomes" id="UP000501812"/>
    </source>
</evidence>
<dbReference type="AlphaFoldDB" id="A0A858RQ24"/>
<reference evidence="2 3" key="1">
    <citation type="submission" date="2020-04" db="EMBL/GenBank/DDBJ databases">
        <title>Luteolibacter sp. G-1-1-1 isolated from soil.</title>
        <authorList>
            <person name="Dahal R.H."/>
        </authorList>
    </citation>
    <scope>NUCLEOTIDE SEQUENCE [LARGE SCALE GENOMIC DNA]</scope>
    <source>
        <strain evidence="2 3">G-1-1-1</strain>
    </source>
</reference>
<gene>
    <name evidence="2" type="ORF">HHL09_25450</name>
</gene>
<proteinExistence type="predicted"/>
<organism evidence="2 3">
    <name type="scientific">Luteolibacter luteus</name>
    <dbReference type="NCBI Taxonomy" id="2728835"/>
    <lineage>
        <taxon>Bacteria</taxon>
        <taxon>Pseudomonadati</taxon>
        <taxon>Verrucomicrobiota</taxon>
        <taxon>Verrucomicrobiia</taxon>
        <taxon>Verrucomicrobiales</taxon>
        <taxon>Verrucomicrobiaceae</taxon>
        <taxon>Luteolibacter</taxon>
    </lineage>
</organism>
<accession>A0A858RQ24</accession>
<evidence type="ECO:0000256" key="1">
    <source>
        <dbReference type="SAM" id="SignalP"/>
    </source>
</evidence>
<feature type="chain" id="PRO_5032635898" description="DUF1329 domain-containing protein" evidence="1">
    <location>
        <begin position="22"/>
        <end position="297"/>
    </location>
</feature>
<name>A0A858RQ24_9BACT</name>
<feature type="signal peptide" evidence="1">
    <location>
        <begin position="1"/>
        <end position="21"/>
    </location>
</feature>
<protein>
    <recommendedName>
        <fullName evidence="4">DUF1329 domain-containing protein</fullName>
    </recommendedName>
</protein>
<dbReference type="Proteomes" id="UP000501812">
    <property type="component" value="Chromosome"/>
</dbReference>
<sequence length="297" mass="32039">MTRIFTTIVLAAMTATSFAQAPAADTAKALVSSYNAWRNAVVKRDVNAWQRTTAPSRQVEIRNRLVSEKRPFPGGVFDLPAPPPSLENLKTIHVSERGATAKAAFFGPVNFGVEGKPTDNILVISFVNAGGWKYDKADFVNLAGLPDVRKELAENNLKYVEETPDFQASGTVPATPPAVGGAKYIAKVYVFCPGREVQVQVNQVSRHRFANAKEAEVVIGGALDGVNNIAYSVKGLEGGTGKEAFTVRVYLMSEIEGTKPIKAYEYQVNEGGTVQSFGKGTFDVDAATAAKLLRPRR</sequence>
<dbReference type="EMBL" id="CP051774">
    <property type="protein sequence ID" value="QJE98982.1"/>
    <property type="molecule type" value="Genomic_DNA"/>
</dbReference>
<dbReference type="RefSeq" id="WP_169457468.1">
    <property type="nucleotide sequence ID" value="NZ_CP051774.1"/>
</dbReference>
<evidence type="ECO:0000313" key="2">
    <source>
        <dbReference type="EMBL" id="QJE98982.1"/>
    </source>
</evidence>